<name>A0A8H7EXV6_AGABI</name>
<dbReference type="EMBL" id="JABXXO010000012">
    <property type="protein sequence ID" value="KAF7762297.1"/>
    <property type="molecule type" value="Genomic_DNA"/>
</dbReference>
<dbReference type="Gene3D" id="1.20.1280.50">
    <property type="match status" value="1"/>
</dbReference>
<evidence type="ECO:0000313" key="3">
    <source>
        <dbReference type="Proteomes" id="UP000629468"/>
    </source>
</evidence>
<dbReference type="InterPro" id="IPR001810">
    <property type="entry name" value="F-box_dom"/>
</dbReference>
<organism evidence="2 3">
    <name type="scientific">Agaricus bisporus var. burnettii</name>
    <dbReference type="NCBI Taxonomy" id="192524"/>
    <lineage>
        <taxon>Eukaryota</taxon>
        <taxon>Fungi</taxon>
        <taxon>Dikarya</taxon>
        <taxon>Basidiomycota</taxon>
        <taxon>Agaricomycotina</taxon>
        <taxon>Agaricomycetes</taxon>
        <taxon>Agaricomycetidae</taxon>
        <taxon>Agaricales</taxon>
        <taxon>Agaricineae</taxon>
        <taxon>Agaricaceae</taxon>
        <taxon>Agaricus</taxon>
    </lineage>
</organism>
<feature type="domain" description="F-box" evidence="1">
    <location>
        <begin position="15"/>
        <end position="55"/>
    </location>
</feature>
<accession>A0A8H7EXV6</accession>
<dbReference type="SUPFAM" id="SSF81383">
    <property type="entry name" value="F-box domain"/>
    <property type="match status" value="1"/>
</dbReference>
<dbReference type="SMART" id="SM00256">
    <property type="entry name" value="FBOX"/>
    <property type="match status" value="1"/>
</dbReference>
<gene>
    <name evidence="2" type="ORF">Agabi119p4_8890</name>
</gene>
<dbReference type="CDD" id="cd09917">
    <property type="entry name" value="F-box_SF"/>
    <property type="match status" value="1"/>
</dbReference>
<proteinExistence type="predicted"/>
<protein>
    <recommendedName>
        <fullName evidence="1">F-box domain-containing protein</fullName>
    </recommendedName>
</protein>
<comment type="caution">
    <text evidence="2">The sequence shown here is derived from an EMBL/GenBank/DDBJ whole genome shotgun (WGS) entry which is preliminary data.</text>
</comment>
<evidence type="ECO:0000313" key="2">
    <source>
        <dbReference type="EMBL" id="KAF7762297.1"/>
    </source>
</evidence>
<evidence type="ECO:0000259" key="1">
    <source>
        <dbReference type="SMART" id="SM00256"/>
    </source>
</evidence>
<dbReference type="Pfam" id="PF12937">
    <property type="entry name" value="F-box-like"/>
    <property type="match status" value="1"/>
</dbReference>
<dbReference type="AlphaFoldDB" id="A0A8H7EXV6"/>
<sequence length="484" mass="54638">MTRVSKTGCPSLISLSSEVLCHVLLHLDDSSILAARQTSRALYFASKSRQLWYRIIIRLQMSQGVPAPEEEMDAYTVEELEKWAFRRHRAQDLWAGISKCRFSNRLLRVRAELPSPAPSYCKLIPGGRWLLVGYSDARMCTVDLEDAKFPLYPVYNPGEFDKTLCGQTLEVTKTFWVDQSKPQLSLRIAGCVAEYSDSDPGTLTDRRTFVYHVDLVGHGSAATLVAKPYALFANPGLGDRNHNFGLNERYIVDHWTVNNDYESVRTGQLRAYDYSAIVVNGTSQSHLTYSATNPIVYDLKSSLCHVINFIYGNTFVVIGTLPDAVYVLEVDPETRSIMLLHIIETSCRICSDVVRFPGLSESRMVLVGSNPIVLGIVIPHHKNVPVTTVKLAEVNYTWTRQRSLTALGTSVSLFFQLEFYRSFSLNIFWILNQSWDILQPSRQVGNVFDTSMDTNSELASFDQSIGRLVYRPYRGDDLSIIDLV</sequence>
<dbReference type="Proteomes" id="UP000629468">
    <property type="component" value="Unassembled WGS sequence"/>
</dbReference>
<reference evidence="2 3" key="1">
    <citation type="journal article" name="Sci. Rep.">
        <title>Telomere-to-telomere assembled and centromere annotated genomes of the two main subspecies of the button mushroom Agaricus bisporus reveal especially polymorphic chromosome ends.</title>
        <authorList>
            <person name="Sonnenberg A.S.M."/>
            <person name="Sedaghat-Telgerd N."/>
            <person name="Lavrijssen B."/>
            <person name="Ohm R.A."/>
            <person name="Hendrickx P.M."/>
            <person name="Scholtmeijer K."/>
            <person name="Baars J.J.P."/>
            <person name="van Peer A."/>
        </authorList>
    </citation>
    <scope>NUCLEOTIDE SEQUENCE [LARGE SCALE GENOMIC DNA]</scope>
    <source>
        <strain evidence="2 3">H119_p4</strain>
    </source>
</reference>
<dbReference type="InterPro" id="IPR036047">
    <property type="entry name" value="F-box-like_dom_sf"/>
</dbReference>